<feature type="region of interest" description="Disordered" evidence="1">
    <location>
        <begin position="183"/>
        <end position="203"/>
    </location>
</feature>
<dbReference type="EMBL" id="LUCH01002100">
    <property type="protein sequence ID" value="KAF5401989.1"/>
    <property type="molecule type" value="Genomic_DNA"/>
</dbReference>
<dbReference type="OrthoDB" id="6066131at2759"/>
<evidence type="ECO:0000313" key="2">
    <source>
        <dbReference type="EMBL" id="KAF5401989.1"/>
    </source>
</evidence>
<feature type="region of interest" description="Disordered" evidence="1">
    <location>
        <begin position="435"/>
        <end position="478"/>
    </location>
</feature>
<feature type="region of interest" description="Disordered" evidence="1">
    <location>
        <begin position="379"/>
        <end position="400"/>
    </location>
</feature>
<dbReference type="AlphaFoldDB" id="A0A8J4TC49"/>
<accession>A0A8J4TC49</accession>
<reference evidence="2" key="1">
    <citation type="submission" date="2019-05" db="EMBL/GenBank/DDBJ databases">
        <title>Annotation for the trematode Paragonimus heterotremus.</title>
        <authorList>
            <person name="Choi Y.-J."/>
        </authorList>
    </citation>
    <scope>NUCLEOTIDE SEQUENCE</scope>
    <source>
        <strain evidence="2">LC</strain>
    </source>
</reference>
<keyword evidence="3" id="KW-1185">Reference proteome</keyword>
<feature type="region of interest" description="Disordered" evidence="1">
    <location>
        <begin position="60"/>
        <end position="87"/>
    </location>
</feature>
<evidence type="ECO:0000313" key="3">
    <source>
        <dbReference type="Proteomes" id="UP000748531"/>
    </source>
</evidence>
<feature type="compositionally biased region" description="Polar residues" evidence="1">
    <location>
        <begin position="435"/>
        <end position="475"/>
    </location>
</feature>
<name>A0A8J4TC49_9TREM</name>
<feature type="region of interest" description="Disordered" evidence="1">
    <location>
        <begin position="308"/>
        <end position="327"/>
    </location>
</feature>
<sequence>MVHLEELLSGIPVKAAYQSIQIGEVASQISKEELSCAMNPEKVIGGQLDVLGDKEIESSFADGCGKQSEPHSMLEISKDSEDETSAKQGCKQKWGASVRGHVMVSLQSAASEEDESEQMNLSPIVELDEELGNGGYDKLWSGIAVYPQSNVVQKDLTVVLSSGNLSSYQCAIVDHKDAYPEDSSASDDMFTNGTNKDRQSGNEDFTTIHEELRSFGDKRDDSTAVVPLVAELQAPDQIISSTLNFSTLNGVPSMPDLPRVRDTRPRRIPPRRKAFMTNEENKKQFAEFLGGCIKQVEKKKTEDYLFRGDTNRYEPDEEDEYDGTTNDPHMTLEDFLTADDKASMHSTESDLAKFAGVNLENGDDDQVIISTDRTGRRVTGISPACVPRTSRSTKTGSKEPHLNATIENTESMTLASSTEPVPDPTTTRLLSEKTYQSPNSSDAIQSMPPSVENGSQQSVDLSCPSFAQTKPPENTLSDRRVCEMLNELTRKILPDDGQRIEGAGEY</sequence>
<evidence type="ECO:0000256" key="1">
    <source>
        <dbReference type="SAM" id="MobiDB-lite"/>
    </source>
</evidence>
<gene>
    <name evidence="2" type="ORF">PHET_04485</name>
</gene>
<protein>
    <submittedName>
        <fullName evidence="2">Uncharacterized protein</fullName>
    </submittedName>
</protein>
<proteinExistence type="predicted"/>
<dbReference type="Proteomes" id="UP000748531">
    <property type="component" value="Unassembled WGS sequence"/>
</dbReference>
<organism evidence="2 3">
    <name type="scientific">Paragonimus heterotremus</name>
    <dbReference type="NCBI Taxonomy" id="100268"/>
    <lineage>
        <taxon>Eukaryota</taxon>
        <taxon>Metazoa</taxon>
        <taxon>Spiralia</taxon>
        <taxon>Lophotrochozoa</taxon>
        <taxon>Platyhelminthes</taxon>
        <taxon>Trematoda</taxon>
        <taxon>Digenea</taxon>
        <taxon>Plagiorchiida</taxon>
        <taxon>Troglotremata</taxon>
        <taxon>Troglotrematidae</taxon>
        <taxon>Paragonimus</taxon>
    </lineage>
</organism>
<comment type="caution">
    <text evidence="2">The sequence shown here is derived from an EMBL/GenBank/DDBJ whole genome shotgun (WGS) entry which is preliminary data.</text>
</comment>